<comment type="caution">
    <text evidence="2">The sequence shown here is derived from an EMBL/GenBank/DDBJ whole genome shotgun (WGS) entry which is preliminary data.</text>
</comment>
<gene>
    <name evidence="2" type="ORF">HHU12_26190</name>
</gene>
<dbReference type="Pfam" id="PF18962">
    <property type="entry name" value="Por_Secre_tail"/>
    <property type="match status" value="1"/>
</dbReference>
<evidence type="ECO:0000313" key="3">
    <source>
        <dbReference type="Proteomes" id="UP000576082"/>
    </source>
</evidence>
<evidence type="ECO:0000313" key="2">
    <source>
        <dbReference type="EMBL" id="NME71484.1"/>
    </source>
</evidence>
<sequence>MIKKLIPLLLSIFITNYSWSQHIGLTLQQDISIIENGNAIPDPWNGGINAVQFFEVDLSLDGKNELVLFDRTSRRVIPYVYEENQWVYAPQYIPIFPSSIRFWMHLQDLDNDGQKDLIIGEEDGIYFYKNTSSAGQLSFSENGLLIESTSFSGSPAPLLSSLLDTPAFYDINNDVALDFFTFVPSVGGSIEYHQHVGLNDQGAPQYKKITNNWGNFHECGDCATYIFDGQNCSSNGRIMHLGSAVTIYDINKNGLGDVLIGEMSCSNLVAIPNKGSNDAPLFDESITNFPSKTPVSIPVFPAAFFIDYTQNNEKEMLISPNLTGNDGDQTDFSHSTWMYTFNDATKEFEFEKSQLFQTLDFGERSKPFAVDIDQNGQLDLLVGYRNSFNENLEQFGGGIAYLKNTGTNENPSFELIENDYLSLSEWGKIDIIPFFIDYDNDGTKDLLVSARTVNSNEAGVYLLPVENNKADFGNASKLVTHRPEESVSMYDINKDGRIDIVVGTFSGELKTYLQNENHQFQESSENFFPQIEADLLRKYPVILFEDLNNDGNEDLLVFDESGLPRIWRNYNNETEKAYQKDVLFDVRTNTFQSISLGRKNSGTKIGNYIIVGSEGGGLQLSTLGTHESPTSILPIPPSTFNVNIYPNPSNAGVTIENQGNVLLEYSILSMQAQKIAEGKLSVLSEIKLSTQNWAKGVYIIQLRDGNGKLFTKKLLVQ</sequence>
<name>A0A7X9RZH6_9BACT</name>
<dbReference type="InterPro" id="IPR026444">
    <property type="entry name" value="Secre_tail"/>
</dbReference>
<keyword evidence="3" id="KW-1185">Reference proteome</keyword>
<proteinExistence type="predicted"/>
<dbReference type="PANTHER" id="PTHR44103:SF1">
    <property type="entry name" value="PROPROTEIN CONVERTASE P"/>
    <property type="match status" value="1"/>
</dbReference>
<accession>A0A7X9RZH6</accession>
<reference evidence="2 3" key="1">
    <citation type="submission" date="2020-04" db="EMBL/GenBank/DDBJ databases">
        <title>Flammeovirga sp. SR4, a novel species isolated from seawater.</title>
        <authorList>
            <person name="Wang X."/>
        </authorList>
    </citation>
    <scope>NUCLEOTIDE SEQUENCE [LARGE SCALE GENOMIC DNA]</scope>
    <source>
        <strain evidence="2 3">ATCC 23126</strain>
    </source>
</reference>
<dbReference type="AlphaFoldDB" id="A0A7X9RZH6"/>
<protein>
    <submittedName>
        <fullName evidence="2">T9SS type A sorting domain-containing protein</fullName>
    </submittedName>
</protein>
<organism evidence="2 3">
    <name type="scientific">Flammeovirga aprica JL-4</name>
    <dbReference type="NCBI Taxonomy" id="694437"/>
    <lineage>
        <taxon>Bacteria</taxon>
        <taxon>Pseudomonadati</taxon>
        <taxon>Bacteroidota</taxon>
        <taxon>Cytophagia</taxon>
        <taxon>Cytophagales</taxon>
        <taxon>Flammeovirgaceae</taxon>
        <taxon>Flammeovirga</taxon>
    </lineage>
</organism>
<dbReference type="EMBL" id="JABANE010000100">
    <property type="protein sequence ID" value="NME71484.1"/>
    <property type="molecule type" value="Genomic_DNA"/>
</dbReference>
<dbReference type="Proteomes" id="UP000576082">
    <property type="component" value="Unassembled WGS sequence"/>
</dbReference>
<dbReference type="Gene3D" id="2.130.10.130">
    <property type="entry name" value="Integrin alpha, N-terminal"/>
    <property type="match status" value="1"/>
</dbReference>
<feature type="domain" description="Secretion system C-terminal sorting" evidence="1">
    <location>
        <begin position="644"/>
        <end position="716"/>
    </location>
</feature>
<dbReference type="SUPFAM" id="SSF69318">
    <property type="entry name" value="Integrin alpha N-terminal domain"/>
    <property type="match status" value="2"/>
</dbReference>
<dbReference type="PANTHER" id="PTHR44103">
    <property type="entry name" value="PROPROTEIN CONVERTASE P"/>
    <property type="match status" value="1"/>
</dbReference>
<evidence type="ECO:0000259" key="1">
    <source>
        <dbReference type="Pfam" id="PF18962"/>
    </source>
</evidence>
<dbReference type="RefSeq" id="WP_169659700.1">
    <property type="nucleotide sequence ID" value="NZ_JABANE010000100.1"/>
</dbReference>
<dbReference type="NCBIfam" id="TIGR04183">
    <property type="entry name" value="Por_Secre_tail"/>
    <property type="match status" value="1"/>
</dbReference>
<dbReference type="InterPro" id="IPR028994">
    <property type="entry name" value="Integrin_alpha_N"/>
</dbReference>